<accession>M5RSY8</accession>
<protein>
    <submittedName>
        <fullName evidence="1">Uncharacterized protein</fullName>
    </submittedName>
</protein>
<proteinExistence type="predicted"/>
<comment type="caution">
    <text evidence="1">The sequence shown here is derived from an EMBL/GenBank/DDBJ whole genome shotgun (WGS) entry which is preliminary data.</text>
</comment>
<sequence>MPVLAQNFVLRSSILCVKILKDFGHVLTRCAVGELVVYWWAASRFGLAKLTH</sequence>
<evidence type="ECO:0000313" key="1">
    <source>
        <dbReference type="EMBL" id="EMI17089.1"/>
    </source>
</evidence>
<organism evidence="1 2">
    <name type="scientific">Rhodopirellula maiorica SM1</name>
    <dbReference type="NCBI Taxonomy" id="1265738"/>
    <lineage>
        <taxon>Bacteria</taxon>
        <taxon>Pseudomonadati</taxon>
        <taxon>Planctomycetota</taxon>
        <taxon>Planctomycetia</taxon>
        <taxon>Pirellulales</taxon>
        <taxon>Pirellulaceae</taxon>
        <taxon>Novipirellula</taxon>
    </lineage>
</organism>
<dbReference type="PATRIC" id="fig|1265738.3.peg.5973"/>
<evidence type="ECO:0000313" key="2">
    <source>
        <dbReference type="Proteomes" id="UP000011991"/>
    </source>
</evidence>
<dbReference type="Proteomes" id="UP000011991">
    <property type="component" value="Unassembled WGS sequence"/>
</dbReference>
<name>M5RSY8_9BACT</name>
<keyword evidence="2" id="KW-1185">Reference proteome</keyword>
<gene>
    <name evidence="1" type="ORF">RMSM_05984</name>
</gene>
<dbReference type="AlphaFoldDB" id="M5RSY8"/>
<dbReference type="EMBL" id="ANOG01000864">
    <property type="protein sequence ID" value="EMI17089.1"/>
    <property type="molecule type" value="Genomic_DNA"/>
</dbReference>
<reference evidence="1 2" key="1">
    <citation type="journal article" date="2013" name="Mar. Genomics">
        <title>Expression of sulfatases in Rhodopirellula baltica and the diversity of sulfatases in the genus Rhodopirellula.</title>
        <authorList>
            <person name="Wegner C.E."/>
            <person name="Richter-Heitmann T."/>
            <person name="Klindworth A."/>
            <person name="Klockow C."/>
            <person name="Richter M."/>
            <person name="Achstetter T."/>
            <person name="Glockner F.O."/>
            <person name="Harder J."/>
        </authorList>
    </citation>
    <scope>NUCLEOTIDE SEQUENCE [LARGE SCALE GENOMIC DNA]</scope>
    <source>
        <strain evidence="1 2">SM1</strain>
    </source>
</reference>